<evidence type="ECO:0000256" key="4">
    <source>
        <dbReference type="ARBA" id="ARBA00023136"/>
    </source>
</evidence>
<dbReference type="RefSeq" id="WP_215794109.1">
    <property type="nucleotide sequence ID" value="NZ_JAHKKG010000015.1"/>
</dbReference>
<proteinExistence type="predicted"/>
<dbReference type="EMBL" id="JAHKKG010000015">
    <property type="protein sequence ID" value="MBU2669450.1"/>
    <property type="molecule type" value="Genomic_DNA"/>
</dbReference>
<dbReference type="InterPro" id="IPR010445">
    <property type="entry name" value="LapA_dom"/>
</dbReference>
<organism evidence="8 9">
    <name type="scientific">Paractinoplanes bogorensis</name>
    <dbReference type="NCBI Taxonomy" id="1610840"/>
    <lineage>
        <taxon>Bacteria</taxon>
        <taxon>Bacillati</taxon>
        <taxon>Actinomycetota</taxon>
        <taxon>Actinomycetes</taxon>
        <taxon>Micromonosporales</taxon>
        <taxon>Micromonosporaceae</taxon>
        <taxon>Paractinoplanes</taxon>
    </lineage>
</organism>
<feature type="transmembrane region" description="Helical" evidence="6">
    <location>
        <begin position="69"/>
        <end position="93"/>
    </location>
</feature>
<keyword evidence="3 6" id="KW-1133">Transmembrane helix</keyword>
<reference evidence="8 9" key="1">
    <citation type="submission" date="2021-06" db="EMBL/GenBank/DDBJ databases">
        <title>Actinoplanes lichenicola sp. nov., and Actinoplanes ovalisporus sp. nov., isolated from lichen in Thailand.</title>
        <authorList>
            <person name="Saeng-In P."/>
            <person name="Kanchanasin P."/>
            <person name="Yuki M."/>
            <person name="Kudo T."/>
            <person name="Ohkuma M."/>
            <person name="Phongsopitanun W."/>
            <person name="Tanasupawat S."/>
        </authorList>
    </citation>
    <scope>NUCLEOTIDE SEQUENCE [LARGE SCALE GENOMIC DNA]</scope>
    <source>
        <strain evidence="8 9">NBRC 110975</strain>
    </source>
</reference>
<feature type="domain" description="Lipopolysaccharide assembly protein A" evidence="7">
    <location>
        <begin position="51"/>
        <end position="101"/>
    </location>
</feature>
<evidence type="ECO:0000259" key="7">
    <source>
        <dbReference type="Pfam" id="PF06305"/>
    </source>
</evidence>
<evidence type="ECO:0000256" key="2">
    <source>
        <dbReference type="ARBA" id="ARBA00022692"/>
    </source>
</evidence>
<feature type="transmembrane region" description="Helical" evidence="6">
    <location>
        <begin position="30"/>
        <end position="49"/>
    </location>
</feature>
<protein>
    <submittedName>
        <fullName evidence="8">DUF1049 domain-containing protein</fullName>
    </submittedName>
</protein>
<evidence type="ECO:0000256" key="1">
    <source>
        <dbReference type="ARBA" id="ARBA00022475"/>
    </source>
</evidence>
<evidence type="ECO:0000313" key="8">
    <source>
        <dbReference type="EMBL" id="MBU2669450.1"/>
    </source>
</evidence>
<evidence type="ECO:0000256" key="6">
    <source>
        <dbReference type="SAM" id="Phobius"/>
    </source>
</evidence>
<keyword evidence="1" id="KW-1003">Cell membrane</keyword>
<evidence type="ECO:0000313" key="9">
    <source>
        <dbReference type="Proteomes" id="UP001519654"/>
    </source>
</evidence>
<keyword evidence="2 6" id="KW-0812">Transmembrane</keyword>
<gene>
    <name evidence="8" type="ORF">KOI35_38665</name>
</gene>
<feature type="compositionally biased region" description="Pro residues" evidence="5">
    <location>
        <begin position="1"/>
        <end position="16"/>
    </location>
</feature>
<dbReference type="Proteomes" id="UP001519654">
    <property type="component" value="Unassembled WGS sequence"/>
</dbReference>
<sequence length="104" mass="11091">MPPRTPVGDSPPPPPSAQVRARVPHTRIGAAWFGVWAGVLVVILLIVFISQNTAAVRINFLWMTGQFPVALALLIAGVGGAIIAMAVAAARIVQLRRLVKRPPR</sequence>
<evidence type="ECO:0000256" key="5">
    <source>
        <dbReference type="SAM" id="MobiDB-lite"/>
    </source>
</evidence>
<keyword evidence="9" id="KW-1185">Reference proteome</keyword>
<comment type="caution">
    <text evidence="8">The sequence shown here is derived from an EMBL/GenBank/DDBJ whole genome shotgun (WGS) entry which is preliminary data.</text>
</comment>
<dbReference type="Pfam" id="PF06305">
    <property type="entry name" value="LapA_dom"/>
    <property type="match status" value="1"/>
</dbReference>
<feature type="region of interest" description="Disordered" evidence="5">
    <location>
        <begin position="1"/>
        <end position="20"/>
    </location>
</feature>
<accession>A0ABS5Z4U7</accession>
<evidence type="ECO:0000256" key="3">
    <source>
        <dbReference type="ARBA" id="ARBA00022989"/>
    </source>
</evidence>
<name>A0ABS5Z4U7_9ACTN</name>
<keyword evidence="4 6" id="KW-0472">Membrane</keyword>